<gene>
    <name evidence="1" type="ORF">GOODEAATRI_022929</name>
</gene>
<name>A0ABV0Q0Y2_9TELE</name>
<comment type="caution">
    <text evidence="1">The sequence shown here is derived from an EMBL/GenBank/DDBJ whole genome shotgun (WGS) entry which is preliminary data.</text>
</comment>
<dbReference type="EMBL" id="JAHRIO010092363">
    <property type="protein sequence ID" value="MEQ2189216.1"/>
    <property type="molecule type" value="Genomic_DNA"/>
</dbReference>
<organism evidence="1 2">
    <name type="scientific">Goodea atripinnis</name>
    <dbReference type="NCBI Taxonomy" id="208336"/>
    <lineage>
        <taxon>Eukaryota</taxon>
        <taxon>Metazoa</taxon>
        <taxon>Chordata</taxon>
        <taxon>Craniata</taxon>
        <taxon>Vertebrata</taxon>
        <taxon>Euteleostomi</taxon>
        <taxon>Actinopterygii</taxon>
        <taxon>Neopterygii</taxon>
        <taxon>Teleostei</taxon>
        <taxon>Neoteleostei</taxon>
        <taxon>Acanthomorphata</taxon>
        <taxon>Ovalentaria</taxon>
        <taxon>Atherinomorphae</taxon>
        <taxon>Cyprinodontiformes</taxon>
        <taxon>Goodeidae</taxon>
        <taxon>Goodea</taxon>
    </lineage>
</organism>
<dbReference type="Proteomes" id="UP001476798">
    <property type="component" value="Unassembled WGS sequence"/>
</dbReference>
<keyword evidence="2" id="KW-1185">Reference proteome</keyword>
<evidence type="ECO:0000313" key="1">
    <source>
        <dbReference type="EMBL" id="MEQ2189216.1"/>
    </source>
</evidence>
<evidence type="ECO:0000313" key="2">
    <source>
        <dbReference type="Proteomes" id="UP001476798"/>
    </source>
</evidence>
<proteinExistence type="predicted"/>
<reference evidence="1 2" key="1">
    <citation type="submission" date="2021-06" db="EMBL/GenBank/DDBJ databases">
        <authorList>
            <person name="Palmer J.M."/>
        </authorList>
    </citation>
    <scope>NUCLEOTIDE SEQUENCE [LARGE SCALE GENOMIC DNA]</scope>
    <source>
        <strain evidence="1 2">GA_2019</strain>
        <tissue evidence="1">Muscle</tissue>
    </source>
</reference>
<protein>
    <submittedName>
        <fullName evidence="1">Uncharacterized protein</fullName>
    </submittedName>
</protein>
<feature type="non-terminal residue" evidence="1">
    <location>
        <position position="122"/>
    </location>
</feature>
<accession>A0ABV0Q0Y2</accession>
<sequence length="122" mass="14023">MKAPLLSAGTSQQPAQQWLQHYIQDDTSRSRYHVDASRSRHHIDFQVQVPTTPPGPGTVMMPSDQAMEVFQKKGLSLLIDLRNQHKYAQPTSSAVQVERMETIEDLDREEERRYDLKAFDAL</sequence>